<dbReference type="EMBL" id="WNYA01000008">
    <property type="protein sequence ID" value="KAG8558030.1"/>
    <property type="molecule type" value="Genomic_DNA"/>
</dbReference>
<dbReference type="AlphaFoldDB" id="A0AAV7AFC1"/>
<name>A0AAV7AFC1_ENGPU</name>
<feature type="compositionally biased region" description="Basic and acidic residues" evidence="2">
    <location>
        <begin position="513"/>
        <end position="522"/>
    </location>
</feature>
<dbReference type="Pfam" id="PF00085">
    <property type="entry name" value="Thioredoxin"/>
    <property type="match status" value="2"/>
</dbReference>
<dbReference type="Pfam" id="PF13848">
    <property type="entry name" value="Thioredoxin_6"/>
    <property type="match status" value="1"/>
</dbReference>
<dbReference type="PANTHER" id="PTHR18929:SF58">
    <property type="entry name" value="PROTEIN DISULFIDE-ISOMERASE-LIKE PROTEIN OF THE TESTIS"/>
    <property type="match status" value="1"/>
</dbReference>
<keyword evidence="3" id="KW-0732">Signal</keyword>
<dbReference type="PANTHER" id="PTHR18929">
    <property type="entry name" value="PROTEIN DISULFIDE ISOMERASE"/>
    <property type="match status" value="1"/>
</dbReference>
<dbReference type="GO" id="GO:0006457">
    <property type="term" value="P:protein folding"/>
    <property type="evidence" value="ECO:0007669"/>
    <property type="project" value="TreeGrafter"/>
</dbReference>
<feature type="chain" id="PRO_5043596872" description="Thioredoxin domain-containing protein" evidence="3">
    <location>
        <begin position="20"/>
        <end position="522"/>
    </location>
</feature>
<feature type="region of interest" description="Disordered" evidence="2">
    <location>
        <begin position="491"/>
        <end position="522"/>
    </location>
</feature>
<dbReference type="CDD" id="cd02995">
    <property type="entry name" value="PDI_a_PDI_a'_C"/>
    <property type="match status" value="1"/>
</dbReference>
<comment type="caution">
    <text evidence="5">The sequence shown here is derived from an EMBL/GenBank/DDBJ whole genome shotgun (WGS) entry which is preliminary data.</text>
</comment>
<comment type="similarity">
    <text evidence="1">Belongs to the protein disulfide isomerase family.</text>
</comment>
<dbReference type="CDD" id="cd02961">
    <property type="entry name" value="PDI_a_family"/>
    <property type="match status" value="1"/>
</dbReference>
<reference evidence="5" key="1">
    <citation type="thesis" date="2020" institute="ProQuest LLC" country="789 East Eisenhower Parkway, Ann Arbor, MI, USA">
        <title>Comparative Genomics and Chromosome Evolution.</title>
        <authorList>
            <person name="Mudd A.B."/>
        </authorList>
    </citation>
    <scope>NUCLEOTIDE SEQUENCE</scope>
    <source>
        <strain evidence="5">237g6f4</strain>
        <tissue evidence="5">Blood</tissue>
    </source>
</reference>
<dbReference type="FunFam" id="3.40.30.10:FF:000191">
    <property type="entry name" value="Protein disulfide isomerase like, testis expressed"/>
    <property type="match status" value="1"/>
</dbReference>
<dbReference type="FunFam" id="3.40.30.10:FF:000167">
    <property type="entry name" value="Protein disulfide isomerase like, testis expressed"/>
    <property type="match status" value="1"/>
</dbReference>
<accession>A0AAV7AFC1</accession>
<dbReference type="GO" id="GO:0034976">
    <property type="term" value="P:response to endoplasmic reticulum stress"/>
    <property type="evidence" value="ECO:0007669"/>
    <property type="project" value="TreeGrafter"/>
</dbReference>
<evidence type="ECO:0000313" key="5">
    <source>
        <dbReference type="EMBL" id="KAG8558030.1"/>
    </source>
</evidence>
<sequence>MNTLLLTTCLLFILDLGLAQEGKSGIGPKPKKHKAPKIKEDHNVLVLTGSNFARALKENRYLLVKFYVALSAPSQTVKEEFSIAASNLREENADVRFGQVDITQEKNLGKEFDIKEFPTFKLFVNGDRKNPTDCKGVRTASGFVTWIHRRMGPSSTLLNTTDLYESFIRSDKVSVVGFLKDPSSKFTEHFSDAARDVPEFPFGLVTNEEVLLHVGITQNMVAVYKMGKSVHYLISEEEIENKIDVIRLIRTYVMDVVTEYNLETSVTIFDVPIYNHILLFASKTSEQFSTMYESFESAALEFRGKIVFVLVDTDETRNGRIFEYFRIKEVDTPAIRVLNLTSDTKYRMPADDVTFENIRNFCQSYLDGKAKPQRDSEEIPKDWDKYPVKVLVGKNFNKVAFNKSSNGFVMFYAPWSKECKELFQVWEELGKRYQNNPNVTIAKIDCTANEIQLIMLDRYPFFRFFPAGSENTSVRYTGKKNIEAFTEFLEHELKSPNIEEKETSSSEESSTEDNEHQAKEEL</sequence>
<keyword evidence="6" id="KW-1185">Reference proteome</keyword>
<dbReference type="PROSITE" id="PS51352">
    <property type="entry name" value="THIOREDOXIN_2"/>
    <property type="match status" value="1"/>
</dbReference>
<dbReference type="GO" id="GO:0005783">
    <property type="term" value="C:endoplasmic reticulum"/>
    <property type="evidence" value="ECO:0007669"/>
    <property type="project" value="TreeGrafter"/>
</dbReference>
<organism evidence="5 6">
    <name type="scientific">Engystomops pustulosus</name>
    <name type="common">Tungara frog</name>
    <name type="synonym">Physalaemus pustulosus</name>
    <dbReference type="NCBI Taxonomy" id="76066"/>
    <lineage>
        <taxon>Eukaryota</taxon>
        <taxon>Metazoa</taxon>
        <taxon>Chordata</taxon>
        <taxon>Craniata</taxon>
        <taxon>Vertebrata</taxon>
        <taxon>Euteleostomi</taxon>
        <taxon>Amphibia</taxon>
        <taxon>Batrachia</taxon>
        <taxon>Anura</taxon>
        <taxon>Neobatrachia</taxon>
        <taxon>Hyloidea</taxon>
        <taxon>Leptodactylidae</taxon>
        <taxon>Leiuperinae</taxon>
        <taxon>Engystomops</taxon>
    </lineage>
</organism>
<dbReference type="CDD" id="cd02981">
    <property type="entry name" value="PDI_b_family"/>
    <property type="match status" value="1"/>
</dbReference>
<dbReference type="InterPro" id="IPR036249">
    <property type="entry name" value="Thioredoxin-like_sf"/>
</dbReference>
<feature type="signal peptide" evidence="3">
    <location>
        <begin position="1"/>
        <end position="19"/>
    </location>
</feature>
<gene>
    <name evidence="5" type="ORF">GDO81_016827</name>
</gene>
<evidence type="ECO:0000256" key="1">
    <source>
        <dbReference type="ARBA" id="ARBA00006347"/>
    </source>
</evidence>
<feature type="domain" description="Thioredoxin" evidence="4">
    <location>
        <begin position="365"/>
        <end position="494"/>
    </location>
</feature>
<dbReference type="Proteomes" id="UP000824782">
    <property type="component" value="Unassembled WGS sequence"/>
</dbReference>
<dbReference type="InterPro" id="IPR013766">
    <property type="entry name" value="Thioredoxin_domain"/>
</dbReference>
<feature type="compositionally biased region" description="Basic and acidic residues" evidence="2">
    <location>
        <begin position="491"/>
        <end position="504"/>
    </location>
</feature>
<evidence type="ECO:0000256" key="2">
    <source>
        <dbReference type="SAM" id="MobiDB-lite"/>
    </source>
</evidence>
<evidence type="ECO:0000256" key="3">
    <source>
        <dbReference type="SAM" id="SignalP"/>
    </source>
</evidence>
<dbReference type="SUPFAM" id="SSF52833">
    <property type="entry name" value="Thioredoxin-like"/>
    <property type="match status" value="4"/>
</dbReference>
<proteinExistence type="inferred from homology"/>
<dbReference type="Gene3D" id="3.40.30.10">
    <property type="entry name" value="Glutaredoxin"/>
    <property type="match status" value="4"/>
</dbReference>
<dbReference type="CDD" id="cd02982">
    <property type="entry name" value="PDI_b'_family"/>
    <property type="match status" value="1"/>
</dbReference>
<evidence type="ECO:0000313" key="6">
    <source>
        <dbReference type="Proteomes" id="UP000824782"/>
    </source>
</evidence>
<protein>
    <recommendedName>
        <fullName evidence="4">Thioredoxin domain-containing protein</fullName>
    </recommendedName>
</protein>
<evidence type="ECO:0000259" key="4">
    <source>
        <dbReference type="PROSITE" id="PS51352"/>
    </source>
</evidence>